<comment type="similarity">
    <text evidence="2">Belongs to the EMC6 family.</text>
</comment>
<dbReference type="InParanoid" id="A0A316V4T5"/>
<name>A0A316V4T5_9BASI</name>
<evidence type="ECO:0000313" key="10">
    <source>
        <dbReference type="Proteomes" id="UP000245771"/>
    </source>
</evidence>
<feature type="transmembrane region" description="Helical" evidence="8">
    <location>
        <begin position="38"/>
        <end position="58"/>
    </location>
</feature>
<reference evidence="9 10" key="1">
    <citation type="journal article" date="2018" name="Mol. Biol. Evol.">
        <title>Broad Genomic Sampling Reveals a Smut Pathogenic Ancestry of the Fungal Clade Ustilaginomycotina.</title>
        <authorList>
            <person name="Kijpornyongpan T."/>
            <person name="Mondo S.J."/>
            <person name="Barry K."/>
            <person name="Sandor L."/>
            <person name="Lee J."/>
            <person name="Lipzen A."/>
            <person name="Pangilinan J."/>
            <person name="LaButti K."/>
            <person name="Hainaut M."/>
            <person name="Henrissat B."/>
            <person name="Grigoriev I.V."/>
            <person name="Spatafora J.W."/>
            <person name="Aime M.C."/>
        </authorList>
    </citation>
    <scope>NUCLEOTIDE SEQUENCE [LARGE SCALE GENOMIC DNA]</scope>
    <source>
        <strain evidence="9 10">MCA 3882</strain>
    </source>
</reference>
<evidence type="ECO:0000256" key="4">
    <source>
        <dbReference type="ARBA" id="ARBA00022692"/>
    </source>
</evidence>
<evidence type="ECO:0000256" key="2">
    <source>
        <dbReference type="ARBA" id="ARBA00009436"/>
    </source>
</evidence>
<dbReference type="GO" id="GO:0072546">
    <property type="term" value="C:EMC complex"/>
    <property type="evidence" value="ECO:0007669"/>
    <property type="project" value="InterPro"/>
</dbReference>
<dbReference type="RefSeq" id="XP_025351803.1">
    <property type="nucleotide sequence ID" value="XM_025501971.1"/>
</dbReference>
<dbReference type="AlphaFoldDB" id="A0A316V4T5"/>
<dbReference type="PANTHER" id="PTHR20994:SF0">
    <property type="entry name" value="ER MEMBRANE PROTEIN COMPLEX SUBUNIT 6"/>
    <property type="match status" value="1"/>
</dbReference>
<dbReference type="EMBL" id="KZ819608">
    <property type="protein sequence ID" value="PWN31501.1"/>
    <property type="molecule type" value="Genomic_DNA"/>
</dbReference>
<feature type="transmembrane region" description="Helical" evidence="8">
    <location>
        <begin position="64"/>
        <end position="84"/>
    </location>
</feature>
<dbReference type="GO" id="GO:0034975">
    <property type="term" value="P:protein folding in endoplasmic reticulum"/>
    <property type="evidence" value="ECO:0007669"/>
    <property type="project" value="TreeGrafter"/>
</dbReference>
<dbReference type="GO" id="GO:0000045">
    <property type="term" value="P:autophagosome assembly"/>
    <property type="evidence" value="ECO:0007669"/>
    <property type="project" value="TreeGrafter"/>
</dbReference>
<accession>A0A316V4T5</accession>
<gene>
    <name evidence="9" type="ORF">FA14DRAFT_192977</name>
</gene>
<evidence type="ECO:0000256" key="1">
    <source>
        <dbReference type="ARBA" id="ARBA00004477"/>
    </source>
</evidence>
<comment type="subcellular location">
    <subcellularLocation>
        <location evidence="1">Endoplasmic reticulum membrane</location>
        <topology evidence="1">Multi-pass membrane protein</topology>
    </subcellularLocation>
</comment>
<evidence type="ECO:0000313" key="9">
    <source>
        <dbReference type="EMBL" id="PWN31501.1"/>
    </source>
</evidence>
<dbReference type="InterPro" id="IPR008504">
    <property type="entry name" value="Emc6"/>
</dbReference>
<keyword evidence="4 8" id="KW-0812">Transmembrane</keyword>
<keyword evidence="10" id="KW-1185">Reference proteome</keyword>
<dbReference type="STRING" id="1280837.A0A316V4T5"/>
<dbReference type="OrthoDB" id="16510at2759"/>
<keyword evidence="5" id="KW-0256">Endoplasmic reticulum</keyword>
<proteinExistence type="inferred from homology"/>
<keyword evidence="7 8" id="KW-0472">Membrane</keyword>
<organism evidence="9 10">
    <name type="scientific">Meira miltonrushii</name>
    <dbReference type="NCBI Taxonomy" id="1280837"/>
    <lineage>
        <taxon>Eukaryota</taxon>
        <taxon>Fungi</taxon>
        <taxon>Dikarya</taxon>
        <taxon>Basidiomycota</taxon>
        <taxon>Ustilaginomycotina</taxon>
        <taxon>Exobasidiomycetes</taxon>
        <taxon>Exobasidiales</taxon>
        <taxon>Brachybasidiaceae</taxon>
        <taxon>Meira</taxon>
    </lineage>
</organism>
<evidence type="ECO:0000256" key="6">
    <source>
        <dbReference type="ARBA" id="ARBA00022989"/>
    </source>
</evidence>
<dbReference type="FunCoup" id="A0A316V4T5">
    <property type="interactions" value="190"/>
</dbReference>
<keyword evidence="6 8" id="KW-1133">Transmembrane helix</keyword>
<evidence type="ECO:0000256" key="5">
    <source>
        <dbReference type="ARBA" id="ARBA00022824"/>
    </source>
</evidence>
<dbReference type="PANTHER" id="PTHR20994">
    <property type="entry name" value="ER MEMBRANE PROTEIN COMPLEX SUBUNIT 6"/>
    <property type="match status" value="1"/>
</dbReference>
<evidence type="ECO:0000256" key="3">
    <source>
        <dbReference type="ARBA" id="ARBA00020827"/>
    </source>
</evidence>
<evidence type="ECO:0000256" key="7">
    <source>
        <dbReference type="ARBA" id="ARBA00023136"/>
    </source>
</evidence>
<protein>
    <recommendedName>
        <fullName evidence="3">ER membrane protein complex subunit 6</fullName>
    </recommendedName>
</protein>
<evidence type="ECO:0000256" key="8">
    <source>
        <dbReference type="SAM" id="Phobius"/>
    </source>
</evidence>
<dbReference type="Proteomes" id="UP000245771">
    <property type="component" value="Unassembled WGS sequence"/>
</dbReference>
<sequence length="151" mass="16971">MDSAGQPGAVGAPMEILQQLHMQRFCPENVAHNAKQLYYIRSVVTSVAGSLAGVLGLINFTGFYLYLGTILITNLAILLFNVHFDPQRYLFSFNPVPIEKKGQNKSAKLQSNGTRSLLWPYLSFLLEGAQEMAFGYVLWWTLWTALIHVFD</sequence>
<feature type="transmembrane region" description="Helical" evidence="8">
    <location>
        <begin position="133"/>
        <end position="150"/>
    </location>
</feature>
<dbReference type="InterPro" id="IPR029008">
    <property type="entry name" value="EMC6-like"/>
</dbReference>
<dbReference type="GeneID" id="37023752"/>
<dbReference type="Pfam" id="PF07019">
    <property type="entry name" value="EMC6"/>
    <property type="match status" value="1"/>
</dbReference>